<dbReference type="InterPro" id="IPR005829">
    <property type="entry name" value="Sugar_transporter_CS"/>
</dbReference>
<evidence type="ECO:0000256" key="7">
    <source>
        <dbReference type="ARBA" id="ARBA00023136"/>
    </source>
</evidence>
<name>A0A482VEF0_ASBVE</name>
<evidence type="ECO:0000256" key="9">
    <source>
        <dbReference type="SAM" id="Coils"/>
    </source>
</evidence>
<dbReference type="EMBL" id="QDEB01110436">
    <property type="protein sequence ID" value="RZB58812.1"/>
    <property type="molecule type" value="Genomic_DNA"/>
</dbReference>
<reference evidence="12 13" key="1">
    <citation type="submission" date="2017-03" db="EMBL/GenBank/DDBJ databases">
        <title>Genome of the blue death feigning beetle - Asbolus verrucosus.</title>
        <authorList>
            <person name="Rider S.D."/>
        </authorList>
    </citation>
    <scope>NUCLEOTIDE SEQUENCE [LARGE SCALE GENOMIC DNA]</scope>
    <source>
        <strain evidence="12">Butters</strain>
        <tissue evidence="12">Head and leg muscle</tissue>
    </source>
</reference>
<dbReference type="PANTHER" id="PTHR48021:SF46">
    <property type="entry name" value="MAJOR FACILITATOR SUPERFAMILY (MFS) PROFILE DOMAIN-CONTAINING PROTEIN"/>
    <property type="match status" value="1"/>
</dbReference>
<dbReference type="InterPro" id="IPR020846">
    <property type="entry name" value="MFS_dom"/>
</dbReference>
<feature type="transmembrane region" description="Helical" evidence="10">
    <location>
        <begin position="156"/>
        <end position="174"/>
    </location>
</feature>
<evidence type="ECO:0000256" key="4">
    <source>
        <dbReference type="ARBA" id="ARBA00022597"/>
    </source>
</evidence>
<feature type="transmembrane region" description="Helical" evidence="10">
    <location>
        <begin position="361"/>
        <end position="390"/>
    </location>
</feature>
<evidence type="ECO:0000256" key="5">
    <source>
        <dbReference type="ARBA" id="ARBA00022692"/>
    </source>
</evidence>
<dbReference type="SUPFAM" id="SSF103473">
    <property type="entry name" value="MFS general substrate transporter"/>
    <property type="match status" value="1"/>
</dbReference>
<evidence type="ECO:0000256" key="3">
    <source>
        <dbReference type="ARBA" id="ARBA00022475"/>
    </source>
</evidence>
<dbReference type="InterPro" id="IPR036259">
    <property type="entry name" value="MFS_trans_sf"/>
</dbReference>
<feature type="transmembrane region" description="Helical" evidence="10">
    <location>
        <begin position="429"/>
        <end position="451"/>
    </location>
</feature>
<dbReference type="AlphaFoldDB" id="A0A482VEF0"/>
<dbReference type="InterPro" id="IPR005828">
    <property type="entry name" value="MFS_sugar_transport-like"/>
</dbReference>
<dbReference type="InterPro" id="IPR003663">
    <property type="entry name" value="Sugar/inositol_transpt"/>
</dbReference>
<evidence type="ECO:0000256" key="6">
    <source>
        <dbReference type="ARBA" id="ARBA00022989"/>
    </source>
</evidence>
<dbReference type="PROSITE" id="PS51257">
    <property type="entry name" value="PROKAR_LIPOPROTEIN"/>
    <property type="match status" value="1"/>
</dbReference>
<evidence type="ECO:0000313" key="12">
    <source>
        <dbReference type="EMBL" id="RZB58812.1"/>
    </source>
</evidence>
<keyword evidence="13" id="KW-1185">Reference proteome</keyword>
<feature type="transmembrane region" description="Helical" evidence="10">
    <location>
        <begin position="297"/>
        <end position="317"/>
    </location>
</feature>
<keyword evidence="3" id="KW-1003">Cell membrane</keyword>
<dbReference type="Proteomes" id="UP000292052">
    <property type="component" value="Unassembled WGS sequence"/>
</dbReference>
<evidence type="ECO:0000313" key="13">
    <source>
        <dbReference type="Proteomes" id="UP000292052"/>
    </source>
</evidence>
<keyword evidence="7 10" id="KW-0472">Membrane</keyword>
<feature type="domain" description="Major facilitator superfamily (MFS) profile" evidence="11">
    <location>
        <begin position="25"/>
        <end position="455"/>
    </location>
</feature>
<keyword evidence="5 10" id="KW-0812">Transmembrane</keyword>
<protein>
    <submittedName>
        <fullName evidence="12">Sugar tr, MFS 1, and/or TRI12 domain containing protein</fullName>
    </submittedName>
</protein>
<evidence type="ECO:0000256" key="1">
    <source>
        <dbReference type="ARBA" id="ARBA00004651"/>
    </source>
</evidence>
<evidence type="ECO:0000256" key="10">
    <source>
        <dbReference type="SAM" id="Phobius"/>
    </source>
</evidence>
<dbReference type="GO" id="GO:0005886">
    <property type="term" value="C:plasma membrane"/>
    <property type="evidence" value="ECO:0007669"/>
    <property type="project" value="UniProtKB-SubCell"/>
</dbReference>
<keyword evidence="9" id="KW-0175">Coiled coil</keyword>
<organism evidence="12 13">
    <name type="scientific">Asbolus verrucosus</name>
    <name type="common">Desert ironclad beetle</name>
    <dbReference type="NCBI Taxonomy" id="1661398"/>
    <lineage>
        <taxon>Eukaryota</taxon>
        <taxon>Metazoa</taxon>
        <taxon>Ecdysozoa</taxon>
        <taxon>Arthropoda</taxon>
        <taxon>Hexapoda</taxon>
        <taxon>Insecta</taxon>
        <taxon>Pterygota</taxon>
        <taxon>Neoptera</taxon>
        <taxon>Endopterygota</taxon>
        <taxon>Coleoptera</taxon>
        <taxon>Polyphaga</taxon>
        <taxon>Cucujiformia</taxon>
        <taxon>Tenebrionidae</taxon>
        <taxon>Pimeliinae</taxon>
        <taxon>Asbolus</taxon>
    </lineage>
</organism>
<dbReference type="PANTHER" id="PTHR48021">
    <property type="match status" value="1"/>
</dbReference>
<evidence type="ECO:0000256" key="2">
    <source>
        <dbReference type="ARBA" id="ARBA00022448"/>
    </source>
</evidence>
<dbReference type="OrthoDB" id="6133115at2759"/>
<dbReference type="GO" id="GO:0022857">
    <property type="term" value="F:transmembrane transporter activity"/>
    <property type="evidence" value="ECO:0007669"/>
    <property type="project" value="InterPro"/>
</dbReference>
<evidence type="ECO:0000256" key="8">
    <source>
        <dbReference type="ARBA" id="ARBA00023180"/>
    </source>
</evidence>
<evidence type="ECO:0000259" key="11">
    <source>
        <dbReference type="PROSITE" id="PS50850"/>
    </source>
</evidence>
<dbReference type="InterPro" id="IPR050549">
    <property type="entry name" value="MFS_Trehalose_Transporter"/>
</dbReference>
<dbReference type="FunFam" id="1.20.1250.20:FF:000218">
    <property type="entry name" value="facilitated trehalose transporter Tret1"/>
    <property type="match status" value="1"/>
</dbReference>
<dbReference type="Pfam" id="PF00083">
    <property type="entry name" value="Sugar_tr"/>
    <property type="match status" value="1"/>
</dbReference>
<comment type="caution">
    <text evidence="12">The sequence shown here is derived from an EMBL/GenBank/DDBJ whole genome shotgun (WGS) entry which is preliminary data.</text>
</comment>
<feature type="transmembrane region" description="Helical" evidence="10">
    <location>
        <begin position="329"/>
        <end position="349"/>
    </location>
</feature>
<feature type="transmembrane region" description="Helical" evidence="10">
    <location>
        <begin position="24"/>
        <end position="48"/>
    </location>
</feature>
<feature type="coiled-coil region" evidence="9">
    <location>
        <begin position="214"/>
        <end position="247"/>
    </location>
</feature>
<feature type="transmembrane region" description="Helical" evidence="10">
    <location>
        <begin position="268"/>
        <end position="291"/>
    </location>
</feature>
<keyword evidence="6 10" id="KW-1133">Transmembrane helix</keyword>
<feature type="transmembrane region" description="Helical" evidence="10">
    <location>
        <begin position="122"/>
        <end position="144"/>
    </location>
</feature>
<keyword evidence="8" id="KW-0325">Glycoprotein</keyword>
<accession>A0A482VEF0</accession>
<feature type="transmembrane region" description="Helical" evidence="10">
    <location>
        <begin position="68"/>
        <end position="87"/>
    </location>
</feature>
<feature type="transmembrane region" description="Helical" evidence="10">
    <location>
        <begin position="180"/>
        <end position="201"/>
    </location>
</feature>
<proteinExistence type="predicted"/>
<feature type="transmembrane region" description="Helical" evidence="10">
    <location>
        <begin position="99"/>
        <end position="116"/>
    </location>
</feature>
<dbReference type="PROSITE" id="PS00216">
    <property type="entry name" value="SUGAR_TRANSPORT_1"/>
    <property type="match status" value="1"/>
</dbReference>
<comment type="subcellular location">
    <subcellularLocation>
        <location evidence="1">Cell membrane</location>
        <topology evidence="1">Multi-pass membrane protein</topology>
    </subcellularLocation>
</comment>
<sequence length="477" mass="53329">MKPDSAVTTTKNGNTKVVEKEKEWFQILAIFLSCLSAFTAGLLFSWSSPSIPKIVNEKVNYNISLNEASYFTVIPPIGAIVSCFLFAKLNDSIGRKYTLLLIAVPHLVSLIIIATAKSVYLFYISRFITGLGDSCLFASLPIYVGEIATPKVRGTWGNFMTFLIYVGQLMSNVIGSYTSIATAAYIFMIFPVFFLCTFIFMPETPYFYLMKGRIEDARISLQKLRRKQNIEEELQQLKSDVDRQMSESGTWKDVLTVESNRKAIYAGIFLRASQQLGGISSFAVYTQYIFLKSGGDLSASTSAIIFMGLCAILNMCAGYTLDKVGRRKSYFLSLLLCGVVLLCEAIYFFLEQFFSDINIKIFNWIPLVGMILFVVFYSFGLGIVPTLMLGELFSASIKGKGLILLNIVFGVLVSCTTKLFHVLDTEFGLFAPFLFFSMSCFISTVLALYFVPETKGKTLEEIQQSLKGSKNKDKQHC</sequence>
<dbReference type="PRINTS" id="PR00171">
    <property type="entry name" value="SUGRTRNSPORT"/>
</dbReference>
<keyword evidence="4" id="KW-0762">Sugar transport</keyword>
<dbReference type="Gene3D" id="1.20.1250.20">
    <property type="entry name" value="MFS general substrate transporter like domains"/>
    <property type="match status" value="1"/>
</dbReference>
<feature type="transmembrane region" description="Helical" evidence="10">
    <location>
        <begin position="402"/>
        <end position="423"/>
    </location>
</feature>
<gene>
    <name evidence="12" type="ORF">BDFB_010913</name>
</gene>
<dbReference type="PROSITE" id="PS50850">
    <property type="entry name" value="MFS"/>
    <property type="match status" value="1"/>
</dbReference>
<keyword evidence="2" id="KW-0813">Transport</keyword>